<dbReference type="KEGG" id="shl:Shal_4160"/>
<dbReference type="CDD" id="cd04301">
    <property type="entry name" value="NAT_SF"/>
    <property type="match status" value="1"/>
</dbReference>
<dbReference type="OrthoDB" id="5187710at2"/>
<dbReference type="HOGENOM" id="CLU_013985_23_0_6"/>
<sequence>MNDSTLISIACKQDLAAIDALERQCFAGHCYPDFFFRQALDCWPSGFLVAKDGDAKVIGYLLASTSARADVAWVLSVAVSDSARGKGIGTRLISQLLATLSPEINQLNLTVAPDNPAKALYLRRGFTENGFEADYFGEGEPRLLMSYFKQEHC</sequence>
<dbReference type="RefSeq" id="WP_012279204.1">
    <property type="nucleotide sequence ID" value="NC_010334.1"/>
</dbReference>
<evidence type="ECO:0000259" key="3">
    <source>
        <dbReference type="PROSITE" id="PS51186"/>
    </source>
</evidence>
<dbReference type="Gene3D" id="3.40.630.30">
    <property type="match status" value="1"/>
</dbReference>
<dbReference type="InterPro" id="IPR016181">
    <property type="entry name" value="Acyl_CoA_acyltransferase"/>
</dbReference>
<keyword evidence="5" id="KW-1185">Reference proteome</keyword>
<gene>
    <name evidence="4" type="ordered locus">Shal_4160</name>
</gene>
<dbReference type="SUPFAM" id="SSF55729">
    <property type="entry name" value="Acyl-CoA N-acyltransferases (Nat)"/>
    <property type="match status" value="1"/>
</dbReference>
<dbReference type="InterPro" id="IPR000182">
    <property type="entry name" value="GNAT_dom"/>
</dbReference>
<keyword evidence="2" id="KW-0012">Acyltransferase</keyword>
<dbReference type="PANTHER" id="PTHR43072:SF51">
    <property type="entry name" value="ABC SUPERFAMILY TRANSPORT PROTEIN"/>
    <property type="match status" value="1"/>
</dbReference>
<dbReference type="eggNOG" id="COG0456">
    <property type="taxonomic scope" value="Bacteria"/>
</dbReference>
<protein>
    <submittedName>
        <fullName evidence="4">GCN5-related N-acetyltransferase</fullName>
    </submittedName>
</protein>
<dbReference type="PANTHER" id="PTHR43072">
    <property type="entry name" value="N-ACETYLTRANSFERASE"/>
    <property type="match status" value="1"/>
</dbReference>
<dbReference type="AlphaFoldDB" id="B0TMW2"/>
<dbReference type="GO" id="GO:0016747">
    <property type="term" value="F:acyltransferase activity, transferring groups other than amino-acyl groups"/>
    <property type="evidence" value="ECO:0007669"/>
    <property type="project" value="InterPro"/>
</dbReference>
<name>B0TMW2_SHEHH</name>
<organism evidence="4 5">
    <name type="scientific">Shewanella halifaxensis (strain HAW-EB4)</name>
    <dbReference type="NCBI Taxonomy" id="458817"/>
    <lineage>
        <taxon>Bacteria</taxon>
        <taxon>Pseudomonadati</taxon>
        <taxon>Pseudomonadota</taxon>
        <taxon>Gammaproteobacteria</taxon>
        <taxon>Alteromonadales</taxon>
        <taxon>Shewanellaceae</taxon>
        <taxon>Shewanella</taxon>
    </lineage>
</organism>
<dbReference type="Proteomes" id="UP000001317">
    <property type="component" value="Chromosome"/>
</dbReference>
<evidence type="ECO:0000313" key="5">
    <source>
        <dbReference type="Proteomes" id="UP000001317"/>
    </source>
</evidence>
<keyword evidence="1" id="KW-0808">Transferase</keyword>
<evidence type="ECO:0000256" key="2">
    <source>
        <dbReference type="ARBA" id="ARBA00023315"/>
    </source>
</evidence>
<reference evidence="4" key="1">
    <citation type="submission" date="2008-01" db="EMBL/GenBank/DDBJ databases">
        <title>Complete sequence of Shewanella halifaxensis HAW-EB4.</title>
        <authorList>
            <consortium name="US DOE Joint Genome Institute"/>
            <person name="Copeland A."/>
            <person name="Lucas S."/>
            <person name="Lapidus A."/>
            <person name="Glavina del Rio T."/>
            <person name="Dalin E."/>
            <person name="Tice H."/>
            <person name="Bruce D."/>
            <person name="Goodwin L."/>
            <person name="Pitluck S."/>
            <person name="Sims D."/>
            <person name="Brettin T."/>
            <person name="Detter J.C."/>
            <person name="Han C."/>
            <person name="Kuske C.R."/>
            <person name="Schmutz J."/>
            <person name="Larimer F."/>
            <person name="Land M."/>
            <person name="Hauser L."/>
            <person name="Kyrpides N."/>
            <person name="Kim E."/>
            <person name="Zhao J.-S."/>
            <person name="Richardson P."/>
        </authorList>
    </citation>
    <scope>NUCLEOTIDE SEQUENCE [LARGE SCALE GENOMIC DNA]</scope>
    <source>
        <strain evidence="4">HAW-EB4</strain>
    </source>
</reference>
<feature type="domain" description="N-acetyltransferase" evidence="3">
    <location>
        <begin position="5"/>
        <end position="150"/>
    </location>
</feature>
<dbReference type="Pfam" id="PF00583">
    <property type="entry name" value="Acetyltransf_1"/>
    <property type="match status" value="1"/>
</dbReference>
<dbReference type="EMBL" id="CP000931">
    <property type="protein sequence ID" value="ABZ78700.1"/>
    <property type="molecule type" value="Genomic_DNA"/>
</dbReference>
<dbReference type="PROSITE" id="PS51186">
    <property type="entry name" value="GNAT"/>
    <property type="match status" value="1"/>
</dbReference>
<proteinExistence type="predicted"/>
<accession>B0TMW2</accession>
<evidence type="ECO:0000313" key="4">
    <source>
        <dbReference type="EMBL" id="ABZ78700.1"/>
    </source>
</evidence>
<evidence type="ECO:0000256" key="1">
    <source>
        <dbReference type="ARBA" id="ARBA00022679"/>
    </source>
</evidence>
<dbReference type="STRING" id="458817.Shal_4160"/>